<evidence type="ECO:0000256" key="5">
    <source>
        <dbReference type="SAM" id="MobiDB-lite"/>
    </source>
</evidence>
<keyword evidence="4" id="KW-0175">Coiled coil</keyword>
<evidence type="ECO:0000256" key="3">
    <source>
        <dbReference type="ARBA" id="ARBA00030007"/>
    </source>
</evidence>
<feature type="compositionally biased region" description="Basic and acidic residues" evidence="5">
    <location>
        <begin position="179"/>
        <end position="199"/>
    </location>
</feature>
<keyword evidence="9" id="KW-1185">Reference proteome</keyword>
<accession>A0ABD2QNF3</accession>
<feature type="region of interest" description="Disordered" evidence="5">
    <location>
        <begin position="1"/>
        <end position="53"/>
    </location>
</feature>
<reference evidence="8 9" key="1">
    <citation type="submission" date="2024-11" db="EMBL/GenBank/DDBJ databases">
        <title>Adaptive evolution of stress response genes in parasites aligns with host niche diversity.</title>
        <authorList>
            <person name="Hahn C."/>
            <person name="Resl P."/>
        </authorList>
    </citation>
    <scope>NUCLEOTIDE SEQUENCE [LARGE SCALE GENOMIC DNA]</scope>
    <source>
        <strain evidence="8">EGGRZ-B1_66</strain>
        <tissue evidence="8">Body</tissue>
    </source>
</reference>
<evidence type="ECO:0000313" key="8">
    <source>
        <dbReference type="EMBL" id="KAL3321068.1"/>
    </source>
</evidence>
<feature type="coiled-coil region" evidence="4">
    <location>
        <begin position="430"/>
        <end position="464"/>
    </location>
</feature>
<dbReference type="InterPro" id="IPR036034">
    <property type="entry name" value="PDZ_sf"/>
</dbReference>
<sequence>MATRTGRVVKKNSMLDDYDDFSDPDYHVEDAGDEAEGSLSSKGSSFHVRPTAPIVAPRPRMPLVRPALGQAPRIIRIPGAAGSAPRCIVIPSPGQRPIQPKSALVWRDGQLISIPGAGAVSRGRGSTPRAATPRRTRTPRGRGRGRGRSERVKEDDEFSPTPSRRRSRTPKTPKQPIFIEKEDIIDFKELPRPNPRPDVEIDPNEEPNNLSKGDPFDSDSYLHMNTLSEAASKNSKLAAEYNCNITLEEIGRFNKFSGYKLFQLVSKKQYQDMTANNPSIDDEANTSVTKRIQENWNALPLKERETWKSKAKKLERMAATAIRRNANSEEKRLKDKNRLEVQLQRSRVSDFTLLDIAGHLKMLEMTTKELADKLYQSKAPVITESAESALLDIFISSTIPLISLCRSIDFFEDTPSDETVLTGLNSLTFLNELRRRYEDLKQEINELSERKRELEAEESMFTQMLGQVGMEGHLVDAEGFPRNDVDVHQIRTARNRLKCLNTDHKEVMTRLEDLLMQLHATAKKLPSEETATSVISQLNIEPPKIPFLKITRVDSDTPAATAGFEVNDLITQFGRLTKARFSALKDLSAYVSSLAAGEFVTVHVLRGFENQSMELRLQKPGEGPLGLSFVVYTA</sequence>
<dbReference type="Pfam" id="PF13180">
    <property type="entry name" value="PDZ_2"/>
    <property type="match status" value="1"/>
</dbReference>
<feature type="region of interest" description="Disordered" evidence="5">
    <location>
        <begin position="115"/>
        <end position="218"/>
    </location>
</feature>
<evidence type="ECO:0000256" key="4">
    <source>
        <dbReference type="SAM" id="Coils"/>
    </source>
</evidence>
<dbReference type="PANTHER" id="PTHR12651:SF1">
    <property type="entry name" value="26S PROTEASOME NON-ATPASE REGULATORY SUBUNIT 9"/>
    <property type="match status" value="1"/>
</dbReference>
<dbReference type="CDD" id="cd00084">
    <property type="entry name" value="HMG-box_SF"/>
    <property type="match status" value="1"/>
</dbReference>
<evidence type="ECO:0000259" key="7">
    <source>
        <dbReference type="Pfam" id="PF18265"/>
    </source>
</evidence>
<dbReference type="PANTHER" id="PTHR12651">
    <property type="entry name" value="26S PROTEASOME NON-ATPASE REGULATORY SUBUNIT 9"/>
    <property type="match status" value="1"/>
</dbReference>
<protein>
    <recommendedName>
        <fullName evidence="1">26S proteasome non-ATPase regulatory subunit 9</fullName>
    </recommendedName>
    <alternativeName>
        <fullName evidence="3">26S proteasome regulatory subunit p27</fullName>
    </alternativeName>
</protein>
<proteinExistence type="predicted"/>
<dbReference type="Pfam" id="PF18265">
    <property type="entry name" value="Nas2_N"/>
    <property type="match status" value="1"/>
</dbReference>
<dbReference type="Gene3D" id="2.30.42.10">
    <property type="match status" value="1"/>
</dbReference>
<dbReference type="InterPro" id="IPR040815">
    <property type="entry name" value="Nas2_N"/>
</dbReference>
<dbReference type="AlphaFoldDB" id="A0ABD2QNF3"/>
<name>A0ABD2QNF3_9PLAT</name>
<dbReference type="GO" id="GO:0000502">
    <property type="term" value="C:proteasome complex"/>
    <property type="evidence" value="ECO:0007669"/>
    <property type="project" value="UniProtKB-KW"/>
</dbReference>
<evidence type="ECO:0000313" key="9">
    <source>
        <dbReference type="Proteomes" id="UP001626550"/>
    </source>
</evidence>
<feature type="domain" description="Nas2 N-terminal" evidence="7">
    <location>
        <begin position="444"/>
        <end position="520"/>
    </location>
</feature>
<keyword evidence="2" id="KW-0143">Chaperone</keyword>
<keyword evidence="8" id="KW-0647">Proteasome</keyword>
<feature type="domain" description="PDZ" evidence="6">
    <location>
        <begin position="549"/>
        <end position="616"/>
    </location>
</feature>
<dbReference type="Proteomes" id="UP001626550">
    <property type="component" value="Unassembled WGS sequence"/>
</dbReference>
<dbReference type="InterPro" id="IPR035269">
    <property type="entry name" value="PSMD9"/>
</dbReference>
<organism evidence="8 9">
    <name type="scientific">Cichlidogyrus casuarinus</name>
    <dbReference type="NCBI Taxonomy" id="1844966"/>
    <lineage>
        <taxon>Eukaryota</taxon>
        <taxon>Metazoa</taxon>
        <taxon>Spiralia</taxon>
        <taxon>Lophotrochozoa</taxon>
        <taxon>Platyhelminthes</taxon>
        <taxon>Monogenea</taxon>
        <taxon>Monopisthocotylea</taxon>
        <taxon>Dactylogyridea</taxon>
        <taxon>Ancyrocephalidae</taxon>
        <taxon>Cichlidogyrus</taxon>
    </lineage>
</organism>
<dbReference type="InterPro" id="IPR001478">
    <property type="entry name" value="PDZ"/>
</dbReference>
<dbReference type="Gene3D" id="1.10.30.10">
    <property type="entry name" value="High mobility group box domain"/>
    <property type="match status" value="1"/>
</dbReference>
<feature type="compositionally biased region" description="Basic residues" evidence="5">
    <location>
        <begin position="132"/>
        <end position="146"/>
    </location>
</feature>
<dbReference type="Gene3D" id="6.10.140.1710">
    <property type="match status" value="1"/>
</dbReference>
<evidence type="ECO:0000256" key="2">
    <source>
        <dbReference type="ARBA" id="ARBA00023186"/>
    </source>
</evidence>
<dbReference type="EMBL" id="JBJKFK010000012">
    <property type="protein sequence ID" value="KAL3321068.1"/>
    <property type="molecule type" value="Genomic_DNA"/>
</dbReference>
<evidence type="ECO:0000259" key="6">
    <source>
        <dbReference type="Pfam" id="PF13180"/>
    </source>
</evidence>
<dbReference type="InterPro" id="IPR036910">
    <property type="entry name" value="HMG_box_dom_sf"/>
</dbReference>
<comment type="caution">
    <text evidence="8">The sequence shown here is derived from an EMBL/GenBank/DDBJ whole genome shotgun (WGS) entry which is preliminary data.</text>
</comment>
<gene>
    <name evidence="8" type="primary">PSMD9</name>
    <name evidence="8" type="ORF">Ciccas_000231</name>
</gene>
<evidence type="ECO:0000256" key="1">
    <source>
        <dbReference type="ARBA" id="ARBA00014937"/>
    </source>
</evidence>
<dbReference type="SUPFAM" id="SSF47095">
    <property type="entry name" value="HMG-box"/>
    <property type="match status" value="1"/>
</dbReference>
<dbReference type="SUPFAM" id="SSF50156">
    <property type="entry name" value="PDZ domain-like"/>
    <property type="match status" value="1"/>
</dbReference>